<organism evidence="1 2">
    <name type="scientific">Pseudocercospora musae</name>
    <dbReference type="NCBI Taxonomy" id="113226"/>
    <lineage>
        <taxon>Eukaryota</taxon>
        <taxon>Fungi</taxon>
        <taxon>Dikarya</taxon>
        <taxon>Ascomycota</taxon>
        <taxon>Pezizomycotina</taxon>
        <taxon>Dothideomycetes</taxon>
        <taxon>Dothideomycetidae</taxon>
        <taxon>Mycosphaerellales</taxon>
        <taxon>Mycosphaerellaceae</taxon>
        <taxon>Pseudocercospora</taxon>
    </lineage>
</organism>
<reference evidence="1 2" key="1">
    <citation type="submission" date="2015-07" db="EMBL/GenBank/DDBJ databases">
        <title>Comparative genomics of the Sigatoka disease complex on banana suggests a link between parallel evolutionary changes in Pseudocercospora fijiensis and Pseudocercospora eumusae and increased virulence on the banana host.</title>
        <authorList>
            <person name="Chang T.-C."/>
            <person name="Salvucci A."/>
            <person name="Crous P.W."/>
            <person name="Stergiopoulos I."/>
        </authorList>
    </citation>
    <scope>NUCLEOTIDE SEQUENCE [LARGE SCALE GENOMIC DNA]</scope>
    <source>
        <strain evidence="1 2">CBS 116634</strain>
    </source>
</reference>
<protein>
    <submittedName>
        <fullName evidence="1">Uncharacterized protein</fullName>
    </submittedName>
</protein>
<name>A0A139I641_9PEZI</name>
<gene>
    <name evidence="1" type="ORF">AC579_8197</name>
</gene>
<accession>A0A139I641</accession>
<evidence type="ECO:0000313" key="1">
    <source>
        <dbReference type="EMBL" id="KXT10197.1"/>
    </source>
</evidence>
<comment type="caution">
    <text evidence="1">The sequence shown here is derived from an EMBL/GenBank/DDBJ whole genome shotgun (WGS) entry which is preliminary data.</text>
</comment>
<sequence length="168" mass="19048">MPIPPQTPPEATRESKRGHTLWMFGKNDLEHSSLIQRSRWAMKELAAVCYGMTEPSSRSAPRRSAKWQEMYTECMMAISTWKYEVGTQDQPEQLVPGHSGVVRARLGAVMLHRSIWAQNTATAARPGHAIQEQLPVFVYRIGDLPVAAFLWARMCFDQRSYGVTLEQA</sequence>
<dbReference type="AlphaFoldDB" id="A0A139I641"/>
<dbReference type="EMBL" id="LFZO01000279">
    <property type="protein sequence ID" value="KXT10197.1"/>
    <property type="molecule type" value="Genomic_DNA"/>
</dbReference>
<keyword evidence="2" id="KW-1185">Reference proteome</keyword>
<dbReference type="Proteomes" id="UP000073492">
    <property type="component" value="Unassembled WGS sequence"/>
</dbReference>
<proteinExistence type="predicted"/>
<evidence type="ECO:0000313" key="2">
    <source>
        <dbReference type="Proteomes" id="UP000073492"/>
    </source>
</evidence>